<name>A0A2N5UDG2_9BASI</name>
<evidence type="ECO:0000256" key="11">
    <source>
        <dbReference type="ARBA" id="ARBA00023172"/>
    </source>
</evidence>
<dbReference type="GO" id="GO:0006508">
    <property type="term" value="P:proteolysis"/>
    <property type="evidence" value="ECO:0007669"/>
    <property type="project" value="UniProtKB-KW"/>
</dbReference>
<keyword evidence="8" id="KW-0695">RNA-directed DNA polymerase</keyword>
<evidence type="ECO:0000256" key="1">
    <source>
        <dbReference type="ARBA" id="ARBA00022670"/>
    </source>
</evidence>
<keyword evidence="10" id="KW-0238">DNA-binding</keyword>
<dbReference type="Gene3D" id="3.30.420.10">
    <property type="entry name" value="Ribonuclease H-like superfamily/Ribonuclease H"/>
    <property type="match status" value="1"/>
</dbReference>
<dbReference type="Pfam" id="PF24626">
    <property type="entry name" value="SH3_Tf2-1"/>
    <property type="match status" value="1"/>
</dbReference>
<dbReference type="Gene3D" id="1.10.340.70">
    <property type="match status" value="1"/>
</dbReference>
<evidence type="ECO:0000313" key="15">
    <source>
        <dbReference type="Proteomes" id="UP000235388"/>
    </source>
</evidence>
<evidence type="ECO:0000256" key="5">
    <source>
        <dbReference type="ARBA" id="ARBA00022842"/>
    </source>
</evidence>
<dbReference type="InterPro" id="IPR036397">
    <property type="entry name" value="RNaseH_sf"/>
</dbReference>
<dbReference type="PANTHER" id="PTHR37984">
    <property type="entry name" value="PROTEIN CBG26694"/>
    <property type="match status" value="1"/>
</dbReference>
<dbReference type="EMBL" id="PGCJ01000252">
    <property type="protein sequence ID" value="PLW35736.1"/>
    <property type="molecule type" value="Genomic_DNA"/>
</dbReference>
<protein>
    <recommendedName>
        <fullName evidence="13">Integrase catalytic domain-containing protein</fullName>
    </recommendedName>
</protein>
<keyword evidence="6" id="KW-0694">RNA-binding</keyword>
<evidence type="ECO:0000313" key="14">
    <source>
        <dbReference type="EMBL" id="PLW35736.1"/>
    </source>
</evidence>
<dbReference type="GO" id="GO:0003964">
    <property type="term" value="F:RNA-directed DNA polymerase activity"/>
    <property type="evidence" value="ECO:0007669"/>
    <property type="project" value="UniProtKB-KW"/>
</dbReference>
<feature type="domain" description="Integrase catalytic" evidence="13">
    <location>
        <begin position="202"/>
        <end position="361"/>
    </location>
</feature>
<dbReference type="FunFam" id="1.10.340.70:FF:000001">
    <property type="entry name" value="Retrovirus-related Pol polyprotein from transposon gypsy-like Protein"/>
    <property type="match status" value="1"/>
</dbReference>
<gene>
    <name evidence="14" type="ORF">PCANC_23696</name>
</gene>
<evidence type="ECO:0000256" key="12">
    <source>
        <dbReference type="SAM" id="MobiDB-lite"/>
    </source>
</evidence>
<keyword evidence="11" id="KW-0233">DNA recombination</keyword>
<evidence type="ECO:0000256" key="8">
    <source>
        <dbReference type="ARBA" id="ARBA00022918"/>
    </source>
</evidence>
<keyword evidence="9" id="KW-0239">DNA-directed DNA polymerase</keyword>
<dbReference type="GO" id="GO:0006310">
    <property type="term" value="P:DNA recombination"/>
    <property type="evidence" value="ECO:0007669"/>
    <property type="project" value="UniProtKB-KW"/>
</dbReference>
<dbReference type="InterPro" id="IPR001584">
    <property type="entry name" value="Integrase_cat-core"/>
</dbReference>
<dbReference type="PROSITE" id="PS50994">
    <property type="entry name" value="INTEGRASE"/>
    <property type="match status" value="1"/>
</dbReference>
<dbReference type="GO" id="GO:0046872">
    <property type="term" value="F:metal ion binding"/>
    <property type="evidence" value="ECO:0007669"/>
    <property type="project" value="UniProtKB-KW"/>
</dbReference>
<dbReference type="InterPro" id="IPR041588">
    <property type="entry name" value="Integrase_H2C2"/>
</dbReference>
<dbReference type="Pfam" id="PF17921">
    <property type="entry name" value="Integrase_H2C2"/>
    <property type="match status" value="1"/>
</dbReference>
<keyword evidence="1" id="KW-0645">Protease</keyword>
<dbReference type="GO" id="GO:0005634">
    <property type="term" value="C:nucleus"/>
    <property type="evidence" value="ECO:0007669"/>
    <property type="project" value="UniProtKB-ARBA"/>
</dbReference>
<keyword evidence="3" id="KW-0064">Aspartyl protease</keyword>
<keyword evidence="9" id="KW-0548">Nucleotidyltransferase</keyword>
<keyword evidence="4" id="KW-0378">Hydrolase</keyword>
<keyword evidence="9" id="KW-0808">Transferase</keyword>
<evidence type="ECO:0000256" key="6">
    <source>
        <dbReference type="ARBA" id="ARBA00022884"/>
    </source>
</evidence>
<keyword evidence="5" id="KW-0460">Magnesium</keyword>
<dbReference type="GO" id="GO:0003723">
    <property type="term" value="F:RNA binding"/>
    <property type="evidence" value="ECO:0007669"/>
    <property type="project" value="UniProtKB-KW"/>
</dbReference>
<dbReference type="GO" id="GO:0003677">
    <property type="term" value="F:DNA binding"/>
    <property type="evidence" value="ECO:0007669"/>
    <property type="project" value="UniProtKB-KW"/>
</dbReference>
<evidence type="ECO:0000259" key="13">
    <source>
        <dbReference type="PROSITE" id="PS50994"/>
    </source>
</evidence>
<dbReference type="SUPFAM" id="SSF53098">
    <property type="entry name" value="Ribonuclease H-like"/>
    <property type="match status" value="1"/>
</dbReference>
<evidence type="ECO:0000256" key="4">
    <source>
        <dbReference type="ARBA" id="ARBA00022801"/>
    </source>
</evidence>
<dbReference type="GO" id="GO:0003887">
    <property type="term" value="F:DNA-directed DNA polymerase activity"/>
    <property type="evidence" value="ECO:0007669"/>
    <property type="project" value="UniProtKB-KW"/>
</dbReference>
<dbReference type="PANTHER" id="PTHR37984:SF5">
    <property type="entry name" value="PROTEIN NYNRIN-LIKE"/>
    <property type="match status" value="1"/>
</dbReference>
<keyword evidence="15" id="KW-1185">Reference proteome</keyword>
<keyword evidence="7" id="KW-0229">DNA integration</keyword>
<evidence type="ECO:0000256" key="10">
    <source>
        <dbReference type="ARBA" id="ARBA00023125"/>
    </source>
</evidence>
<sequence>MAASDENSDAAIRARFSGSAADPPTRRPDFLPSGEEEDPRQILISASAEGLHLQGSSLDDFDPCLDVGEVVSSDSSFAAAPARTDLPWRDLSFCPPSAQFKSLLASVYQSPDFQSADEDGLEFKDGLWWIHDRLFVPKSLRSRVLKDLHDEATSGHPGSLKTLDLVTRTMYWPGVCKDVLSYVKSCFSCQQAKHSNQHPLPVPPRPWSTIGIDFVMKLPLSAGFDSVLVIVDHLTKGIHLVAAKETWDAEEFAFVFLDRFIRLHGLPDRIVSDQGSLFISKFWREVQRLMRISPAPSTAWHPRTDGQTERVNQTFETYLRHFVSDRQDDWYQLLPLAELVFNNSVLASTGYSPFFSQFAFHPRVNTLTEASTVPAAESFLSTLNKVHELLIDNLVRAKEVQRTYFNRRAREGPTFKSGDWVWLLRRNIASTRPSGKLNYKRLGPFRMDQALGKDFYRLILPSDLSRIHPVFHTSLLLPFCDPQDFPNRLGSRAPRGPASLNPIRDFWGEQDVEAIIGYWVPVKSRKTTHDYWCVGGGAPQPTTLGSRGGCSPQKFTLILNCFMTPLVIKIFGYPPTNLFGFCVSSLLSILS</sequence>
<evidence type="ECO:0000256" key="7">
    <source>
        <dbReference type="ARBA" id="ARBA00022908"/>
    </source>
</evidence>
<dbReference type="GO" id="GO:0004190">
    <property type="term" value="F:aspartic-type endopeptidase activity"/>
    <property type="evidence" value="ECO:0007669"/>
    <property type="project" value="UniProtKB-KW"/>
</dbReference>
<reference evidence="14 15" key="1">
    <citation type="submission" date="2017-11" db="EMBL/GenBank/DDBJ databases">
        <title>De novo assembly and phasing of dikaryotic genomes from two isolates of Puccinia coronata f. sp. avenae, the causal agent of oat crown rust.</title>
        <authorList>
            <person name="Miller M.E."/>
            <person name="Zhang Y."/>
            <person name="Omidvar V."/>
            <person name="Sperschneider J."/>
            <person name="Schwessinger B."/>
            <person name="Raley C."/>
            <person name="Palmer J.M."/>
            <person name="Garnica D."/>
            <person name="Upadhyaya N."/>
            <person name="Rathjen J."/>
            <person name="Taylor J.M."/>
            <person name="Park R.F."/>
            <person name="Dodds P.N."/>
            <person name="Hirsch C.D."/>
            <person name="Kianian S.F."/>
            <person name="Figueroa M."/>
        </authorList>
    </citation>
    <scope>NUCLEOTIDE SEQUENCE [LARGE SCALE GENOMIC DNA]</scope>
    <source>
        <strain evidence="14">12NC29</strain>
    </source>
</reference>
<dbReference type="AlphaFoldDB" id="A0A2N5UDG2"/>
<feature type="region of interest" description="Disordered" evidence="12">
    <location>
        <begin position="1"/>
        <end position="39"/>
    </location>
</feature>
<organism evidence="14 15">
    <name type="scientific">Puccinia coronata f. sp. avenae</name>
    <dbReference type="NCBI Taxonomy" id="200324"/>
    <lineage>
        <taxon>Eukaryota</taxon>
        <taxon>Fungi</taxon>
        <taxon>Dikarya</taxon>
        <taxon>Basidiomycota</taxon>
        <taxon>Pucciniomycotina</taxon>
        <taxon>Pucciniomycetes</taxon>
        <taxon>Pucciniales</taxon>
        <taxon>Pucciniaceae</taxon>
        <taxon>Puccinia</taxon>
    </lineage>
</organism>
<dbReference type="InterPro" id="IPR012337">
    <property type="entry name" value="RNaseH-like_sf"/>
</dbReference>
<dbReference type="GO" id="GO:0015074">
    <property type="term" value="P:DNA integration"/>
    <property type="evidence" value="ECO:0007669"/>
    <property type="project" value="UniProtKB-KW"/>
</dbReference>
<dbReference type="InterPro" id="IPR056924">
    <property type="entry name" value="SH3_Tf2-1"/>
</dbReference>
<evidence type="ECO:0000256" key="3">
    <source>
        <dbReference type="ARBA" id="ARBA00022750"/>
    </source>
</evidence>
<evidence type="ECO:0000256" key="9">
    <source>
        <dbReference type="ARBA" id="ARBA00022932"/>
    </source>
</evidence>
<dbReference type="OrthoDB" id="2273864at2759"/>
<proteinExistence type="predicted"/>
<keyword evidence="2" id="KW-0479">Metal-binding</keyword>
<accession>A0A2N5UDG2</accession>
<dbReference type="Proteomes" id="UP000235388">
    <property type="component" value="Unassembled WGS sequence"/>
</dbReference>
<dbReference type="STRING" id="200324.A0A2N5UDG2"/>
<comment type="caution">
    <text evidence="14">The sequence shown here is derived from an EMBL/GenBank/DDBJ whole genome shotgun (WGS) entry which is preliminary data.</text>
</comment>
<evidence type="ECO:0000256" key="2">
    <source>
        <dbReference type="ARBA" id="ARBA00022723"/>
    </source>
</evidence>
<dbReference type="InterPro" id="IPR050951">
    <property type="entry name" value="Retrovirus_Pol_polyprotein"/>
</dbReference>